<name>A0ABM1FJ91_SOLPN</name>
<evidence type="ECO:0000313" key="4">
    <source>
        <dbReference type="RefSeq" id="XP_015057711.1"/>
    </source>
</evidence>
<feature type="region of interest" description="Disordered" evidence="1">
    <location>
        <begin position="1"/>
        <end position="92"/>
    </location>
</feature>
<evidence type="ECO:0000256" key="1">
    <source>
        <dbReference type="SAM" id="MobiDB-lite"/>
    </source>
</evidence>
<gene>
    <name evidence="4" type="primary">LOC107004000</name>
</gene>
<proteinExistence type="predicted"/>
<dbReference type="RefSeq" id="XP_015057711.1">
    <property type="nucleotide sequence ID" value="XM_015202225.1"/>
</dbReference>
<dbReference type="PANTHER" id="PTHR31973">
    <property type="entry name" value="POLYPROTEIN, PUTATIVE-RELATED"/>
    <property type="match status" value="1"/>
</dbReference>
<dbReference type="PANTHER" id="PTHR31973:SF179">
    <property type="entry name" value="PROTEIN FAR1-RELATED SEQUENCE"/>
    <property type="match status" value="1"/>
</dbReference>
<dbReference type="Proteomes" id="UP000694930">
    <property type="component" value="Chromosome 11"/>
</dbReference>
<feature type="domain" description="MULE transposase" evidence="2">
    <location>
        <begin position="320"/>
        <end position="419"/>
    </location>
</feature>
<organism evidence="3 4">
    <name type="scientific">Solanum pennellii</name>
    <name type="common">Tomato</name>
    <name type="synonym">Lycopersicon pennellii</name>
    <dbReference type="NCBI Taxonomy" id="28526"/>
    <lineage>
        <taxon>Eukaryota</taxon>
        <taxon>Viridiplantae</taxon>
        <taxon>Streptophyta</taxon>
        <taxon>Embryophyta</taxon>
        <taxon>Tracheophyta</taxon>
        <taxon>Spermatophyta</taxon>
        <taxon>Magnoliopsida</taxon>
        <taxon>eudicotyledons</taxon>
        <taxon>Gunneridae</taxon>
        <taxon>Pentapetalae</taxon>
        <taxon>asterids</taxon>
        <taxon>lamiids</taxon>
        <taxon>Solanales</taxon>
        <taxon>Solanaceae</taxon>
        <taxon>Solanoideae</taxon>
        <taxon>Solaneae</taxon>
        <taxon>Solanum</taxon>
        <taxon>Solanum subgen. Lycopersicon</taxon>
    </lineage>
</organism>
<feature type="compositionally biased region" description="Polar residues" evidence="1">
    <location>
        <begin position="1"/>
        <end position="13"/>
    </location>
</feature>
<protein>
    <submittedName>
        <fullName evidence="4">Uncharacterized protein LOC107004000</fullName>
    </submittedName>
</protein>
<accession>A0ABM1FJ91</accession>
<dbReference type="GeneID" id="107004000"/>
<evidence type="ECO:0000313" key="3">
    <source>
        <dbReference type="Proteomes" id="UP000694930"/>
    </source>
</evidence>
<feature type="compositionally biased region" description="Acidic residues" evidence="1">
    <location>
        <begin position="52"/>
        <end position="63"/>
    </location>
</feature>
<evidence type="ECO:0000259" key="2">
    <source>
        <dbReference type="Pfam" id="PF10551"/>
    </source>
</evidence>
<reference evidence="4" key="2">
    <citation type="submission" date="2025-08" db="UniProtKB">
        <authorList>
            <consortium name="RefSeq"/>
        </authorList>
    </citation>
    <scope>IDENTIFICATION</scope>
</reference>
<dbReference type="Pfam" id="PF10551">
    <property type="entry name" value="MULE"/>
    <property type="match status" value="1"/>
</dbReference>
<reference evidence="3" key="1">
    <citation type="journal article" date="2014" name="Nat. Genet.">
        <title>The genome of the stress-tolerant wild tomato species Solanum pennellii.</title>
        <authorList>
            <person name="Bolger A."/>
            <person name="Scossa F."/>
            <person name="Bolger M.E."/>
            <person name="Lanz C."/>
            <person name="Maumus F."/>
            <person name="Tohge T."/>
            <person name="Quesneville H."/>
            <person name="Alseekh S."/>
            <person name="Sorensen I."/>
            <person name="Lichtenstein G."/>
            <person name="Fich E.A."/>
            <person name="Conte M."/>
            <person name="Keller H."/>
            <person name="Schneeberger K."/>
            <person name="Schwacke R."/>
            <person name="Ofner I."/>
            <person name="Vrebalov J."/>
            <person name="Xu Y."/>
            <person name="Osorio S."/>
            <person name="Aflitos S.A."/>
            <person name="Schijlen E."/>
            <person name="Jimenez-Gomez J.M."/>
            <person name="Ryngajllo M."/>
            <person name="Kimura S."/>
            <person name="Kumar R."/>
            <person name="Koenig D."/>
            <person name="Headland L.R."/>
            <person name="Maloof J.N."/>
            <person name="Sinha N."/>
            <person name="van Ham R.C."/>
            <person name="Lankhorst R.K."/>
            <person name="Mao L."/>
            <person name="Vogel A."/>
            <person name="Arsova B."/>
            <person name="Panstruga R."/>
            <person name="Fei Z."/>
            <person name="Rose J.K."/>
            <person name="Zamir D."/>
            <person name="Carrari F."/>
            <person name="Giovannoni J.J."/>
            <person name="Weigel D."/>
            <person name="Usadel B."/>
            <person name="Fernie A.R."/>
        </authorList>
    </citation>
    <scope>NUCLEOTIDE SEQUENCE [LARGE SCALE GENOMIC DNA]</scope>
    <source>
        <strain evidence="3">cv. LA0716</strain>
    </source>
</reference>
<dbReference type="InterPro" id="IPR018289">
    <property type="entry name" value="MULE_transposase_dom"/>
</dbReference>
<keyword evidence="3" id="KW-1185">Reference proteome</keyword>
<sequence>MTENVGTSSNFHVSPTFGADDFQENITQDEPIDPVNIDDRDLPNYGSPSASDSDDLPNAEESGDNVPFEASSSDDDFSTLNRSPRPMSMSPFRNHEIPYLDHLPDGSDIFGDTYDEYTSQPTWHEPEDFMSGTIYIEKGMLFNSKKQLQRAVKLLHLKVARERVEQGCRFRLTSFIDKHTNMWKVGRYIEEHTCDMGTCREGHFNLDVEMIANVLRVDIERTPRFPIKDCQTVVLKAYGISISRRKAYLGHKWAFEKVYGTWEGSFAELPRFMEALKHFNPGTIVEWKTERHVDVIEHVFNYVFWAFKPCIDGFVHCRPVISIDGTHVYGKYDIKLLIAITIDGNGSILPLAFAIVANESIETWTLFLDHLHLHVVKGHRGVTSISDRHHGILSSVYNSSNWQAPFGFHCFCLRHLKANFQKNSKISL</sequence>